<evidence type="ECO:0000259" key="1">
    <source>
        <dbReference type="Pfam" id="PF00078"/>
    </source>
</evidence>
<proteinExistence type="predicted"/>
<dbReference type="OrthoDB" id="1301749at2759"/>
<feature type="domain" description="Reverse transcriptase zinc-binding" evidence="2">
    <location>
        <begin position="508"/>
        <end position="590"/>
    </location>
</feature>
<organism evidence="3 4">
    <name type="scientific">Coffea arabica</name>
    <name type="common">Arabian coffee</name>
    <dbReference type="NCBI Taxonomy" id="13443"/>
    <lineage>
        <taxon>Eukaryota</taxon>
        <taxon>Viridiplantae</taxon>
        <taxon>Streptophyta</taxon>
        <taxon>Embryophyta</taxon>
        <taxon>Tracheophyta</taxon>
        <taxon>Spermatophyta</taxon>
        <taxon>Magnoliopsida</taxon>
        <taxon>eudicotyledons</taxon>
        <taxon>Gunneridae</taxon>
        <taxon>Pentapetalae</taxon>
        <taxon>asterids</taxon>
        <taxon>lamiids</taxon>
        <taxon>Gentianales</taxon>
        <taxon>Rubiaceae</taxon>
        <taxon>Ixoroideae</taxon>
        <taxon>Gardenieae complex</taxon>
        <taxon>Bertiereae - Coffeeae clade</taxon>
        <taxon>Coffeeae</taxon>
        <taxon>Coffea</taxon>
    </lineage>
</organism>
<reference evidence="3" key="1">
    <citation type="journal article" date="2025" name="Foods">
        <title>Unveiling the Microbial Signatures of Arabica Coffee Cherries: Insights into Ripeness Specific Diversity, Functional Traits, and Implications for Quality and Safety.</title>
        <authorList>
            <consortium name="RefSeq"/>
            <person name="Tenea G.N."/>
            <person name="Cifuentes V."/>
            <person name="Reyes P."/>
            <person name="Cevallos-Vallejos M."/>
        </authorList>
    </citation>
    <scope>NUCLEOTIDE SEQUENCE [LARGE SCALE GENOMIC DNA]</scope>
</reference>
<evidence type="ECO:0000313" key="4">
    <source>
        <dbReference type="RefSeq" id="XP_027109277.1"/>
    </source>
</evidence>
<evidence type="ECO:0000313" key="3">
    <source>
        <dbReference type="Proteomes" id="UP001652660"/>
    </source>
</evidence>
<dbReference type="Proteomes" id="UP001652660">
    <property type="component" value="Chromosome 2e"/>
</dbReference>
<evidence type="ECO:0008006" key="5">
    <source>
        <dbReference type="Google" id="ProtNLM"/>
    </source>
</evidence>
<dbReference type="RefSeq" id="XP_027109277.1">
    <property type="nucleotide sequence ID" value="XM_027253476.1"/>
</dbReference>
<dbReference type="AlphaFoldDB" id="A0A6P6W547"/>
<dbReference type="InterPro" id="IPR000477">
    <property type="entry name" value="RT_dom"/>
</dbReference>
<name>A0A6P6W547_COFAR</name>
<sequence>MNFISRVKDAAGQWIENIEGIKASVTNFFTTLFCSDREGRETPQVDFAVPKLNQLENSELHKLPTMEELKEVIFSMSQDSAPGPDGFSAGFYQASWVIICEDLLDAVLEFFEGGQQPRGCTSTSIVLIPKVVGASQWKEFRSISLCNFSSKLISKILANRINRLLPRLVSDWQTGFVPGREIVDNILLAQELVLDLDRRLKHSNLILKLDMEKTYDRVEWSFLLFMLRQFGFNEGNVNLIFQSFSNNWFSILREESRYYVSVGNRVPYLAFADDILIFARCSEDCLDGHSALFRRIGCFTGARGYSPREVLCPPKAVVQKLERICNSFLWDKPGGVKGIQWRSWDRFCYPVDEGGLGFRSFVDMSRAFACKLWWKLRKRDSIWVEFMHFKYIRGVHPMVAQVNRPPLPWRQLDKVRSIVESKIRWYLGRGFVDFWFDHWLSDRSLAEMAAVSDPPHMLLAEFYGDKGWSRDMLNNWLPTHLVQQVLQVQLFPDQDDLMVWGDSSSGSFSLKTAWAAVRRRRNMSIVDQRLWNATIPLKISFFVWKVLRGIVPVDLVLQNRGINLASCCSCCSAQGESLLHLFLDGPVAAQGRNKARFEGLPFDARGVIDMVESFAVQLGRAKVFKVAHFRGDSDDPWRALATSCCTHVHYLAVAWHRPPFQVVKLNTDASVCHGRGARGACSVTMRASSSLHSIRISGR</sequence>
<dbReference type="InterPro" id="IPR043502">
    <property type="entry name" value="DNA/RNA_pol_sf"/>
</dbReference>
<reference evidence="4" key="2">
    <citation type="submission" date="2025-08" db="UniProtKB">
        <authorList>
            <consortium name="RefSeq"/>
        </authorList>
    </citation>
    <scope>IDENTIFICATION</scope>
    <source>
        <tissue evidence="4">Leaves</tissue>
    </source>
</reference>
<protein>
    <recommendedName>
        <fullName evidence="5">Reverse transcriptase domain-containing protein</fullName>
    </recommendedName>
</protein>
<accession>A0A6P6W547</accession>
<dbReference type="PANTHER" id="PTHR46890:SF48">
    <property type="entry name" value="RNA-DIRECTED DNA POLYMERASE"/>
    <property type="match status" value="1"/>
</dbReference>
<dbReference type="InterPro" id="IPR026960">
    <property type="entry name" value="RVT-Znf"/>
</dbReference>
<gene>
    <name evidence="4" type="primary">LOC113729151</name>
</gene>
<evidence type="ECO:0000259" key="2">
    <source>
        <dbReference type="Pfam" id="PF13966"/>
    </source>
</evidence>
<dbReference type="Pfam" id="PF00078">
    <property type="entry name" value="RVT_1"/>
    <property type="match status" value="1"/>
</dbReference>
<dbReference type="Pfam" id="PF13966">
    <property type="entry name" value="zf-RVT"/>
    <property type="match status" value="1"/>
</dbReference>
<feature type="domain" description="Reverse transcriptase" evidence="1">
    <location>
        <begin position="138"/>
        <end position="287"/>
    </location>
</feature>
<dbReference type="PANTHER" id="PTHR46890">
    <property type="entry name" value="NON-LTR RETROLELEMENT REVERSE TRANSCRIPTASE-LIKE PROTEIN-RELATED"/>
    <property type="match status" value="1"/>
</dbReference>
<dbReference type="SUPFAM" id="SSF56672">
    <property type="entry name" value="DNA/RNA polymerases"/>
    <property type="match status" value="1"/>
</dbReference>
<keyword evidence="3" id="KW-1185">Reference proteome</keyword>
<dbReference type="GeneID" id="113729151"/>
<dbReference type="InterPro" id="IPR052343">
    <property type="entry name" value="Retrotransposon-Effector_Assoc"/>
</dbReference>
<dbReference type="CDD" id="cd01650">
    <property type="entry name" value="RT_nLTR_like"/>
    <property type="match status" value="1"/>
</dbReference>